<evidence type="ECO:0000256" key="6">
    <source>
        <dbReference type="ARBA" id="ARBA00022490"/>
    </source>
</evidence>
<dbReference type="Pfam" id="PF05625">
    <property type="entry name" value="PAXNEB"/>
    <property type="match status" value="1"/>
</dbReference>
<evidence type="ECO:0000256" key="3">
    <source>
        <dbReference type="ARBA" id="ARBA00005043"/>
    </source>
</evidence>
<proteinExistence type="inferred from homology"/>
<dbReference type="GO" id="GO:0005737">
    <property type="term" value="C:cytoplasm"/>
    <property type="evidence" value="ECO:0007669"/>
    <property type="project" value="UniProtKB-SubCell"/>
</dbReference>
<keyword evidence="7" id="KW-0819">tRNA processing</keyword>
<name>A0A0R3SLB4_HYMDI</name>
<accession>A0A0R3SLB4</accession>
<evidence type="ECO:0000256" key="8">
    <source>
        <dbReference type="ARBA" id="ARBA00023242"/>
    </source>
</evidence>
<evidence type="ECO:0000256" key="5">
    <source>
        <dbReference type="ARBA" id="ARBA00020265"/>
    </source>
</evidence>
<comment type="similarity">
    <text evidence="4">Belongs to the ELP4 family.</text>
</comment>
<comment type="pathway">
    <text evidence="3">tRNA modification; 5-methoxycarbonylmethyl-2-thiouridine-tRNA biosynthesis.</text>
</comment>
<reference evidence="9" key="1">
    <citation type="submission" date="2017-02" db="UniProtKB">
        <authorList>
            <consortium name="WormBaseParasite"/>
        </authorList>
    </citation>
    <scope>IDENTIFICATION</scope>
</reference>
<dbReference type="PANTHER" id="PTHR12896">
    <property type="entry name" value="PAX6 NEIGHBOR PROTEIN PAXNEB"/>
    <property type="match status" value="1"/>
</dbReference>
<evidence type="ECO:0000256" key="4">
    <source>
        <dbReference type="ARBA" id="ARBA00007573"/>
    </source>
</evidence>
<dbReference type="WBParaSite" id="HDID_0000572901-mRNA-1">
    <property type="protein sequence ID" value="HDID_0000572901-mRNA-1"/>
    <property type="gene ID" value="HDID_0000572901"/>
</dbReference>
<comment type="subcellular location">
    <subcellularLocation>
        <location evidence="2">Cytoplasm</location>
    </subcellularLocation>
    <subcellularLocation>
        <location evidence="1">Nucleus</location>
    </subcellularLocation>
</comment>
<dbReference type="UniPathway" id="UPA00988"/>
<dbReference type="GO" id="GO:0008023">
    <property type="term" value="C:transcription elongation factor complex"/>
    <property type="evidence" value="ECO:0007669"/>
    <property type="project" value="TreeGrafter"/>
</dbReference>
<dbReference type="InterPro" id="IPR027417">
    <property type="entry name" value="P-loop_NTPase"/>
</dbReference>
<evidence type="ECO:0000256" key="1">
    <source>
        <dbReference type="ARBA" id="ARBA00004123"/>
    </source>
</evidence>
<evidence type="ECO:0000313" key="9">
    <source>
        <dbReference type="WBParaSite" id="HDID_0000572901-mRNA-1"/>
    </source>
</evidence>
<evidence type="ECO:0000256" key="2">
    <source>
        <dbReference type="ARBA" id="ARBA00004496"/>
    </source>
</evidence>
<protein>
    <recommendedName>
        <fullName evidence="5">Elongator complex protein 4</fullName>
    </recommendedName>
</protein>
<dbReference type="InterPro" id="IPR008728">
    <property type="entry name" value="Elongator_complex_protein_4"/>
</dbReference>
<dbReference type="AlphaFoldDB" id="A0A0R3SLB4"/>
<dbReference type="STRING" id="6216.A0A0R3SLB4"/>
<dbReference type="PANTHER" id="PTHR12896:SF1">
    <property type="entry name" value="ELONGATOR COMPLEX PROTEIN 4"/>
    <property type="match status" value="1"/>
</dbReference>
<dbReference type="Gene3D" id="3.40.50.300">
    <property type="entry name" value="P-loop containing nucleotide triphosphate hydrolases"/>
    <property type="match status" value="1"/>
</dbReference>
<organism evidence="9">
    <name type="scientific">Hymenolepis diminuta</name>
    <name type="common">Rat tapeworm</name>
    <dbReference type="NCBI Taxonomy" id="6216"/>
    <lineage>
        <taxon>Eukaryota</taxon>
        <taxon>Metazoa</taxon>
        <taxon>Spiralia</taxon>
        <taxon>Lophotrochozoa</taxon>
        <taxon>Platyhelminthes</taxon>
        <taxon>Cestoda</taxon>
        <taxon>Eucestoda</taxon>
        <taxon>Cyclophyllidea</taxon>
        <taxon>Hymenolepididae</taxon>
        <taxon>Hymenolepis</taxon>
    </lineage>
</organism>
<keyword evidence="8" id="KW-0539">Nucleus</keyword>
<dbReference type="GO" id="GO:0002098">
    <property type="term" value="P:tRNA wobble uridine modification"/>
    <property type="evidence" value="ECO:0007669"/>
    <property type="project" value="InterPro"/>
</dbReference>
<sequence>LSYADHIFEVVGFDGLEGVDNVAANPLYDEHHGLLKVLKIPSVSGLNLAPISRPLTCDWTFKVKRRQFVLQHLALPPCLSEDASRSNQATPQSICTAAIGEGNSVLDF</sequence>
<keyword evidence="6" id="KW-0963">Cytoplasm</keyword>
<evidence type="ECO:0000256" key="7">
    <source>
        <dbReference type="ARBA" id="ARBA00022694"/>
    </source>
</evidence>
<dbReference type="GO" id="GO:0033588">
    <property type="term" value="C:elongator holoenzyme complex"/>
    <property type="evidence" value="ECO:0007669"/>
    <property type="project" value="InterPro"/>
</dbReference>